<feature type="transmembrane region" description="Helical" evidence="2">
    <location>
        <begin position="292"/>
        <end position="310"/>
    </location>
</feature>
<evidence type="ECO:0000256" key="1">
    <source>
        <dbReference type="SAM" id="MobiDB-lite"/>
    </source>
</evidence>
<dbReference type="Proteomes" id="UP001267426">
    <property type="component" value="Unassembled WGS sequence"/>
</dbReference>
<name>A0ABU3BQC0_9BACT</name>
<keyword evidence="2" id="KW-0472">Membrane</keyword>
<proteinExistence type="predicted"/>
<feature type="transmembrane region" description="Helical" evidence="2">
    <location>
        <begin position="382"/>
        <end position="402"/>
    </location>
</feature>
<reference evidence="3 4" key="1">
    <citation type="submission" date="2023-09" db="EMBL/GenBank/DDBJ databases">
        <authorList>
            <person name="Rey-Velasco X."/>
        </authorList>
    </citation>
    <scope>NUCLEOTIDE SEQUENCE [LARGE SCALE GENOMIC DNA]</scope>
    <source>
        <strain evidence="3 4">F394</strain>
    </source>
</reference>
<feature type="region of interest" description="Disordered" evidence="1">
    <location>
        <begin position="1"/>
        <end position="24"/>
    </location>
</feature>
<organism evidence="3 4">
    <name type="scientific">Rubrivirga litoralis</name>
    <dbReference type="NCBI Taxonomy" id="3075598"/>
    <lineage>
        <taxon>Bacteria</taxon>
        <taxon>Pseudomonadati</taxon>
        <taxon>Rhodothermota</taxon>
        <taxon>Rhodothermia</taxon>
        <taxon>Rhodothermales</taxon>
        <taxon>Rubricoccaceae</taxon>
        <taxon>Rubrivirga</taxon>
    </lineage>
</organism>
<gene>
    <name evidence="3" type="ORF">RM540_06960</name>
</gene>
<dbReference type="RefSeq" id="WP_311662832.1">
    <property type="nucleotide sequence ID" value="NZ_JAVRHT010000013.1"/>
</dbReference>
<dbReference type="EMBL" id="JAVRHT010000013">
    <property type="protein sequence ID" value="MDT0631489.1"/>
    <property type="molecule type" value="Genomic_DNA"/>
</dbReference>
<keyword evidence="4" id="KW-1185">Reference proteome</keyword>
<feature type="transmembrane region" description="Helical" evidence="2">
    <location>
        <begin position="330"/>
        <end position="362"/>
    </location>
</feature>
<keyword evidence="2" id="KW-1133">Transmembrane helix</keyword>
<accession>A0ABU3BQC0</accession>
<keyword evidence="2" id="KW-0812">Transmembrane</keyword>
<comment type="caution">
    <text evidence="3">The sequence shown here is derived from an EMBL/GenBank/DDBJ whole genome shotgun (WGS) entry which is preliminary data.</text>
</comment>
<sequence length="420" mass="45146">METTAPPSSLPAPPDGGTGEPGARHVPAVVVGWIQAGPLDEQQRTALKVARRRVRQVLARELPGFAWALPLVRRRDLAPAGVRVEPVDLLDAGAAERAVAGWDFALVVTAADLHARHRSFALATPSQALASAVLSLARLDPSLRDSRRTPAERAETAGRRLAALALHALGHLNGLGHEDDAGAWMHAPKTAADLDRPAHYTASNREELEDELADVADPRMEERARFRRLSGAAFTLRALRHGWADVADTVLQIRPWLFPFQLSKLTTAAFSTLVVLVITAEAWDLGTRQPPTRVAALSVFALVTTSVYLVRKQRLLARRHGRGRTEQQVVTSASIVIALGLGMATTYALLFAATTALAAAFFDGQILAEWAAALGEPVGVRHVLVFAGFVAALGIGVGALGASFEEQTYFRYVAYVDEET</sequence>
<dbReference type="Gene3D" id="3.40.390.10">
    <property type="entry name" value="Collagenase (Catalytic Domain)"/>
    <property type="match status" value="1"/>
</dbReference>
<evidence type="ECO:0000256" key="2">
    <source>
        <dbReference type="SAM" id="Phobius"/>
    </source>
</evidence>
<protein>
    <submittedName>
        <fullName evidence="3">DUF2391 domain-containing protein</fullName>
    </submittedName>
</protein>
<evidence type="ECO:0000313" key="3">
    <source>
        <dbReference type="EMBL" id="MDT0631489.1"/>
    </source>
</evidence>
<evidence type="ECO:0000313" key="4">
    <source>
        <dbReference type="Proteomes" id="UP001267426"/>
    </source>
</evidence>
<dbReference type="InterPro" id="IPR024079">
    <property type="entry name" value="MetalloPept_cat_dom_sf"/>
</dbReference>